<feature type="domain" description="DJ-1/PfpI" evidence="1">
    <location>
        <begin position="10"/>
        <end position="92"/>
    </location>
</feature>
<dbReference type="VEuPathDB" id="FungiDB:F4678DRAFT_478862"/>
<protein>
    <recommendedName>
        <fullName evidence="1">DJ-1/PfpI domain-containing protein</fullName>
    </recommendedName>
</protein>
<dbReference type="AlphaFoldDB" id="A0A9W8TKY4"/>
<reference evidence="2" key="1">
    <citation type="submission" date="2022-07" db="EMBL/GenBank/DDBJ databases">
        <title>Genome Sequence of Xylaria arbuscula.</title>
        <authorList>
            <person name="Buettner E."/>
        </authorList>
    </citation>
    <scope>NUCLEOTIDE SEQUENCE</scope>
    <source>
        <strain evidence="2">VT107</strain>
    </source>
</reference>
<evidence type="ECO:0000313" key="2">
    <source>
        <dbReference type="EMBL" id="KAJ3566095.1"/>
    </source>
</evidence>
<evidence type="ECO:0000313" key="3">
    <source>
        <dbReference type="Proteomes" id="UP001148614"/>
    </source>
</evidence>
<dbReference type="Pfam" id="PF01965">
    <property type="entry name" value="DJ-1_PfpI"/>
    <property type="match status" value="1"/>
</dbReference>
<dbReference type="EMBL" id="JANPWZ010001399">
    <property type="protein sequence ID" value="KAJ3566095.1"/>
    <property type="molecule type" value="Genomic_DNA"/>
</dbReference>
<dbReference type="PANTHER" id="PTHR43130:SF7">
    <property type="entry name" value="DJ-1_PFPI DOMAIN-CONTAINING PROTEIN"/>
    <property type="match status" value="1"/>
</dbReference>
<dbReference type="InterPro" id="IPR052158">
    <property type="entry name" value="INH-QAR"/>
</dbReference>
<accession>A0A9W8TKY4</accession>
<dbReference type="Proteomes" id="UP001148614">
    <property type="component" value="Unassembled WGS sequence"/>
</dbReference>
<gene>
    <name evidence="2" type="ORF">NPX13_g7261</name>
</gene>
<proteinExistence type="predicted"/>
<dbReference type="Gene3D" id="3.40.50.880">
    <property type="match status" value="1"/>
</dbReference>
<dbReference type="SUPFAM" id="SSF52317">
    <property type="entry name" value="Class I glutamine amidotransferase-like"/>
    <property type="match status" value="1"/>
</dbReference>
<keyword evidence="3" id="KW-1185">Reference proteome</keyword>
<sequence length="124" mass="13887">MDYTPTESELAFVRKSYASCAAFIAVCAGVDVPRAAGLLEGKTATGPRPFLEPWREQSPGTNWVAKRWVHDGKMWTSGALFNGTDLMTNFVKQTWPGNVLGEYGAKLGHWPDRDVDYKDVQWDF</sequence>
<dbReference type="PANTHER" id="PTHR43130">
    <property type="entry name" value="ARAC-FAMILY TRANSCRIPTIONAL REGULATOR"/>
    <property type="match status" value="1"/>
</dbReference>
<name>A0A9W8TKY4_9PEZI</name>
<dbReference type="InterPro" id="IPR002818">
    <property type="entry name" value="DJ-1/PfpI"/>
</dbReference>
<dbReference type="InterPro" id="IPR029062">
    <property type="entry name" value="Class_I_gatase-like"/>
</dbReference>
<organism evidence="2 3">
    <name type="scientific">Xylaria arbuscula</name>
    <dbReference type="NCBI Taxonomy" id="114810"/>
    <lineage>
        <taxon>Eukaryota</taxon>
        <taxon>Fungi</taxon>
        <taxon>Dikarya</taxon>
        <taxon>Ascomycota</taxon>
        <taxon>Pezizomycotina</taxon>
        <taxon>Sordariomycetes</taxon>
        <taxon>Xylariomycetidae</taxon>
        <taxon>Xylariales</taxon>
        <taxon>Xylariaceae</taxon>
        <taxon>Xylaria</taxon>
    </lineage>
</organism>
<comment type="caution">
    <text evidence="2">The sequence shown here is derived from an EMBL/GenBank/DDBJ whole genome shotgun (WGS) entry which is preliminary data.</text>
</comment>
<evidence type="ECO:0000259" key="1">
    <source>
        <dbReference type="Pfam" id="PF01965"/>
    </source>
</evidence>